<evidence type="ECO:0000313" key="3">
    <source>
        <dbReference type="EMBL" id="PAV72546.1"/>
    </source>
</evidence>
<comment type="caution">
    <text evidence="3">The sequence shown here is derived from an EMBL/GenBank/DDBJ whole genome shotgun (WGS) entry which is preliminary data.</text>
</comment>
<dbReference type="PANTHER" id="PTHR24637">
    <property type="entry name" value="COLLAGEN"/>
    <property type="match status" value="1"/>
</dbReference>
<accession>A0A2A2KEV9</accession>
<evidence type="ECO:0000256" key="2">
    <source>
        <dbReference type="SAM" id="MobiDB-lite"/>
    </source>
</evidence>
<gene>
    <name evidence="3" type="ORF">WR25_13082</name>
</gene>
<sequence>MLEDQEALDNPDAVSSKIEIIRSNDAYNLIFSRTPRKEWNLWIWKTRKSWGQPGNNGGPGAPGGDGHPGPAGPPGNPGNPGRPGGDGLPGIPGQPGIPGPDSAYCACPARSSYFQAKSYKKH</sequence>
<keyword evidence="1" id="KW-0677">Repeat</keyword>
<feature type="compositionally biased region" description="Gly residues" evidence="2">
    <location>
        <begin position="81"/>
        <end position="90"/>
    </location>
</feature>
<evidence type="ECO:0000256" key="1">
    <source>
        <dbReference type="ARBA" id="ARBA00022737"/>
    </source>
</evidence>
<proteinExistence type="predicted"/>
<dbReference type="EMBL" id="LIAE01008765">
    <property type="protein sequence ID" value="PAV72546.1"/>
    <property type="molecule type" value="Genomic_DNA"/>
</dbReference>
<feature type="compositionally biased region" description="Gly residues" evidence="2">
    <location>
        <begin position="54"/>
        <end position="69"/>
    </location>
</feature>
<feature type="region of interest" description="Disordered" evidence="2">
    <location>
        <begin position="48"/>
        <end position="102"/>
    </location>
</feature>
<evidence type="ECO:0008006" key="5">
    <source>
        <dbReference type="Google" id="ProtNLM"/>
    </source>
</evidence>
<dbReference type="AlphaFoldDB" id="A0A2A2KEV9"/>
<evidence type="ECO:0000313" key="4">
    <source>
        <dbReference type="Proteomes" id="UP000218231"/>
    </source>
</evidence>
<reference evidence="3" key="1">
    <citation type="journal article" date="2017" name="Curr. Biol.">
        <title>Genome architecture and evolution of a unichromosomal asexual nematode.</title>
        <authorList>
            <person name="Fradin H."/>
            <person name="Zegar C."/>
            <person name="Gutwein M."/>
            <person name="Lucas J."/>
            <person name="Kovtun M."/>
            <person name="Corcoran D."/>
            <person name="Baugh L.R."/>
            <person name="Kiontke K."/>
            <person name="Gunsalus K."/>
            <person name="Fitch D.H."/>
            <person name="Piano F."/>
        </authorList>
    </citation>
    <scope>NUCLEOTIDE SEQUENCE [LARGE SCALE GENOMIC DNA]</scope>
    <source>
        <strain evidence="3">PF1309</strain>
    </source>
</reference>
<dbReference type="Pfam" id="PF01391">
    <property type="entry name" value="Collagen"/>
    <property type="match status" value="1"/>
</dbReference>
<dbReference type="STRING" id="2018661.A0A2A2KEV9"/>
<dbReference type="PANTHER" id="PTHR24637:SF377">
    <property type="entry name" value="COLLAGEN TYPE IX ALPHA 1 CHAIN"/>
    <property type="match status" value="1"/>
</dbReference>
<name>A0A2A2KEV9_9BILA</name>
<keyword evidence="4" id="KW-1185">Reference proteome</keyword>
<organism evidence="3 4">
    <name type="scientific">Diploscapter pachys</name>
    <dbReference type="NCBI Taxonomy" id="2018661"/>
    <lineage>
        <taxon>Eukaryota</taxon>
        <taxon>Metazoa</taxon>
        <taxon>Ecdysozoa</taxon>
        <taxon>Nematoda</taxon>
        <taxon>Chromadorea</taxon>
        <taxon>Rhabditida</taxon>
        <taxon>Rhabditina</taxon>
        <taxon>Rhabditomorpha</taxon>
        <taxon>Rhabditoidea</taxon>
        <taxon>Rhabditidae</taxon>
        <taxon>Diploscapter</taxon>
    </lineage>
</organism>
<dbReference type="InterPro" id="IPR008160">
    <property type="entry name" value="Collagen"/>
</dbReference>
<dbReference type="Proteomes" id="UP000218231">
    <property type="component" value="Unassembled WGS sequence"/>
</dbReference>
<protein>
    <recommendedName>
        <fullName evidence="5">Nematode cuticle collagen N-terminal domain-containing protein</fullName>
    </recommendedName>
</protein>